<protein>
    <recommendedName>
        <fullName evidence="3">Glycerophosphocholine acyltransferase 1</fullName>
    </recommendedName>
</protein>
<dbReference type="GO" id="GO:0016746">
    <property type="term" value="F:acyltransferase activity"/>
    <property type="evidence" value="ECO:0007669"/>
    <property type="project" value="UniProtKB-KW"/>
</dbReference>
<evidence type="ECO:0000256" key="4">
    <source>
        <dbReference type="ARBA" id="ARBA00022516"/>
    </source>
</evidence>
<dbReference type="Pfam" id="PF10998">
    <property type="entry name" value="DUF2838"/>
    <property type="match status" value="1"/>
</dbReference>
<feature type="chain" id="PRO_5006865305" description="Glycerophosphocholine acyltransferase 1" evidence="14">
    <location>
        <begin position="19"/>
        <end position="65"/>
    </location>
</feature>
<comment type="similarity">
    <text evidence="2">Belongs to the GPC1 family.</text>
</comment>
<keyword evidence="12" id="KW-0012">Acyltransferase</keyword>
<dbReference type="GO" id="GO:0016020">
    <property type="term" value="C:membrane"/>
    <property type="evidence" value="ECO:0007669"/>
    <property type="project" value="UniProtKB-SubCell"/>
</dbReference>
<dbReference type="PANTHER" id="PTHR31201:SF1">
    <property type="entry name" value="GLYCEROPHOSPHOCHOLINE ACYLTRANSFERASE 1"/>
    <property type="match status" value="1"/>
</dbReference>
<keyword evidence="11" id="KW-1208">Phospholipid metabolism</keyword>
<keyword evidence="10" id="KW-0594">Phospholipid biosynthesis</keyword>
<feature type="transmembrane region" description="Helical" evidence="13">
    <location>
        <begin position="25"/>
        <end position="44"/>
    </location>
</feature>
<feature type="signal peptide" evidence="14">
    <location>
        <begin position="1"/>
        <end position="18"/>
    </location>
</feature>
<keyword evidence="8" id="KW-0443">Lipid metabolism</keyword>
<evidence type="ECO:0000256" key="10">
    <source>
        <dbReference type="ARBA" id="ARBA00023209"/>
    </source>
</evidence>
<evidence type="ECO:0000256" key="2">
    <source>
        <dbReference type="ARBA" id="ARBA00006675"/>
    </source>
</evidence>
<keyword evidence="9 13" id="KW-0472">Membrane</keyword>
<evidence type="ECO:0000256" key="11">
    <source>
        <dbReference type="ARBA" id="ARBA00023264"/>
    </source>
</evidence>
<name>A0A0V0GJE5_SOLCH</name>
<evidence type="ECO:0000256" key="7">
    <source>
        <dbReference type="ARBA" id="ARBA00022989"/>
    </source>
</evidence>
<evidence type="ECO:0000256" key="9">
    <source>
        <dbReference type="ARBA" id="ARBA00023136"/>
    </source>
</evidence>
<evidence type="ECO:0000256" key="14">
    <source>
        <dbReference type="SAM" id="SignalP"/>
    </source>
</evidence>
<comment type="subcellular location">
    <subcellularLocation>
        <location evidence="1">Membrane</location>
        <topology evidence="1">Multi-pass membrane protein</topology>
    </subcellularLocation>
</comment>
<keyword evidence="14" id="KW-0732">Signal</keyword>
<proteinExistence type="inferred from homology"/>
<dbReference type="AlphaFoldDB" id="A0A0V0GJE5"/>
<evidence type="ECO:0000256" key="1">
    <source>
        <dbReference type="ARBA" id="ARBA00004141"/>
    </source>
</evidence>
<organism evidence="15">
    <name type="scientific">Solanum chacoense</name>
    <name type="common">Chaco potato</name>
    <dbReference type="NCBI Taxonomy" id="4108"/>
    <lineage>
        <taxon>Eukaryota</taxon>
        <taxon>Viridiplantae</taxon>
        <taxon>Streptophyta</taxon>
        <taxon>Embryophyta</taxon>
        <taxon>Tracheophyta</taxon>
        <taxon>Spermatophyta</taxon>
        <taxon>Magnoliopsida</taxon>
        <taxon>eudicotyledons</taxon>
        <taxon>Gunneridae</taxon>
        <taxon>Pentapetalae</taxon>
        <taxon>asterids</taxon>
        <taxon>lamiids</taxon>
        <taxon>Solanales</taxon>
        <taxon>Solanaceae</taxon>
        <taxon>Solanoideae</taxon>
        <taxon>Solaneae</taxon>
        <taxon>Solanum</taxon>
    </lineage>
</organism>
<evidence type="ECO:0000313" key="15">
    <source>
        <dbReference type="EMBL" id="JAP08338.1"/>
    </source>
</evidence>
<reference evidence="15" key="1">
    <citation type="submission" date="2015-12" db="EMBL/GenBank/DDBJ databases">
        <title>Gene expression during late stages of embryo sac development: a critical building block for successful pollen-pistil interactions.</title>
        <authorList>
            <person name="Liu Y."/>
            <person name="Joly V."/>
            <person name="Sabar M."/>
            <person name="Matton D.P."/>
        </authorList>
    </citation>
    <scope>NUCLEOTIDE SEQUENCE</scope>
</reference>
<evidence type="ECO:0000256" key="13">
    <source>
        <dbReference type="SAM" id="Phobius"/>
    </source>
</evidence>
<evidence type="ECO:0000256" key="3">
    <source>
        <dbReference type="ARBA" id="ARBA00019082"/>
    </source>
</evidence>
<dbReference type="GO" id="GO:0006656">
    <property type="term" value="P:phosphatidylcholine biosynthetic process"/>
    <property type="evidence" value="ECO:0007669"/>
    <property type="project" value="TreeGrafter"/>
</dbReference>
<dbReference type="PANTHER" id="PTHR31201">
    <property type="entry name" value="OS01G0585100 PROTEIN"/>
    <property type="match status" value="1"/>
</dbReference>
<accession>A0A0V0GJE5</accession>
<keyword evidence="5" id="KW-0808">Transferase</keyword>
<sequence>MFIVSSILLLFLFDGSTTDSRNGITIFSTCYYANTIFIIMLLGFPTNERFFMVCFSFAEGPLAGH</sequence>
<dbReference type="EMBL" id="GEDG01037086">
    <property type="protein sequence ID" value="JAP08338.1"/>
    <property type="molecule type" value="Transcribed_RNA"/>
</dbReference>
<dbReference type="InterPro" id="IPR021261">
    <property type="entry name" value="GPCAT"/>
</dbReference>
<keyword evidence="4" id="KW-0444">Lipid biosynthesis</keyword>
<evidence type="ECO:0000256" key="12">
    <source>
        <dbReference type="ARBA" id="ARBA00023315"/>
    </source>
</evidence>
<evidence type="ECO:0000256" key="8">
    <source>
        <dbReference type="ARBA" id="ARBA00023098"/>
    </source>
</evidence>
<evidence type="ECO:0000256" key="6">
    <source>
        <dbReference type="ARBA" id="ARBA00022692"/>
    </source>
</evidence>
<keyword evidence="6 13" id="KW-0812">Transmembrane</keyword>
<evidence type="ECO:0000256" key="5">
    <source>
        <dbReference type="ARBA" id="ARBA00022679"/>
    </source>
</evidence>
<keyword evidence="7 13" id="KW-1133">Transmembrane helix</keyword>